<reference evidence="2 3" key="1">
    <citation type="submission" date="2016-05" db="EMBL/GenBank/DDBJ databases">
        <title>A degradative enzymes factory behind the ericoid mycorrhizal symbiosis.</title>
        <authorList>
            <consortium name="DOE Joint Genome Institute"/>
            <person name="Martino E."/>
            <person name="Morin E."/>
            <person name="Grelet G."/>
            <person name="Kuo A."/>
            <person name="Kohler A."/>
            <person name="Daghino S."/>
            <person name="Barry K."/>
            <person name="Choi C."/>
            <person name="Cichocki N."/>
            <person name="Clum A."/>
            <person name="Copeland A."/>
            <person name="Hainaut M."/>
            <person name="Haridas S."/>
            <person name="Labutti K."/>
            <person name="Lindquist E."/>
            <person name="Lipzen A."/>
            <person name="Khouja H.-R."/>
            <person name="Murat C."/>
            <person name="Ohm R."/>
            <person name="Olson A."/>
            <person name="Spatafora J."/>
            <person name="Veneault-Fourrey C."/>
            <person name="Henrissat B."/>
            <person name="Grigoriev I."/>
            <person name="Martin F."/>
            <person name="Perotto S."/>
        </authorList>
    </citation>
    <scope>NUCLEOTIDE SEQUENCE [LARGE SCALE GENOMIC DNA]</scope>
    <source>
        <strain evidence="2 3">UAMH 7357</strain>
    </source>
</reference>
<keyword evidence="3" id="KW-1185">Reference proteome</keyword>
<organism evidence="2 3">
    <name type="scientific">Hyaloscypha hepaticicola</name>
    <dbReference type="NCBI Taxonomy" id="2082293"/>
    <lineage>
        <taxon>Eukaryota</taxon>
        <taxon>Fungi</taxon>
        <taxon>Dikarya</taxon>
        <taxon>Ascomycota</taxon>
        <taxon>Pezizomycotina</taxon>
        <taxon>Leotiomycetes</taxon>
        <taxon>Helotiales</taxon>
        <taxon>Hyaloscyphaceae</taxon>
        <taxon>Hyaloscypha</taxon>
    </lineage>
</organism>
<sequence>MRSIFGVTAPHDLFRPCLPPSVSQCRRSLHLWYATKAKTSLGNHEIKSFVKAADLFKKSNLKYGPRLDLWTEKPRELIAPNIDLQTVIQKHIRPGIFLTRLRDSKAEAENPSPIRQYMLSRINVEKVPSTKNSGKGRGSNEFHFSTGKDGNLDHFSHCMYLAWHKLKSGRLVEFHIHQKAQLPNEEAFRKLVEENFHLWPDVIGKAMPERSATVVDPQTNFIKMCWVIGPPEKMENGDLKPPKNVTKNLYVQRNHQFQLDKMGLGQTTKLEKRIKKKSKLIDVKTGEAVNKESGSSSPNLEGKKGATLKPTWMGDGQGKESGSSSQI</sequence>
<dbReference type="OrthoDB" id="3792666at2759"/>
<feature type="region of interest" description="Disordered" evidence="1">
    <location>
        <begin position="281"/>
        <end position="327"/>
    </location>
</feature>
<dbReference type="Proteomes" id="UP000235672">
    <property type="component" value="Unassembled WGS sequence"/>
</dbReference>
<proteinExistence type="predicted"/>
<evidence type="ECO:0000256" key="1">
    <source>
        <dbReference type="SAM" id="MobiDB-lite"/>
    </source>
</evidence>
<protein>
    <submittedName>
        <fullName evidence="2">Uncharacterized protein</fullName>
    </submittedName>
</protein>
<dbReference type="EMBL" id="KZ613474">
    <property type="protein sequence ID" value="PMD23526.1"/>
    <property type="molecule type" value="Genomic_DNA"/>
</dbReference>
<accession>A0A2J6QB98</accession>
<name>A0A2J6QB98_9HELO</name>
<dbReference type="AlphaFoldDB" id="A0A2J6QB98"/>
<gene>
    <name evidence="2" type="ORF">NA56DRAFT_643632</name>
</gene>
<evidence type="ECO:0000313" key="2">
    <source>
        <dbReference type="EMBL" id="PMD23526.1"/>
    </source>
</evidence>
<evidence type="ECO:0000313" key="3">
    <source>
        <dbReference type="Proteomes" id="UP000235672"/>
    </source>
</evidence>